<dbReference type="PROSITE" id="PS50110">
    <property type="entry name" value="RESPONSE_REGULATORY"/>
    <property type="match status" value="1"/>
</dbReference>
<dbReference type="InterPro" id="IPR007492">
    <property type="entry name" value="LytTR_DNA-bd_dom"/>
</dbReference>
<dbReference type="SMART" id="SM00448">
    <property type="entry name" value="REC"/>
    <property type="match status" value="1"/>
</dbReference>
<dbReference type="Pfam" id="PF04397">
    <property type="entry name" value="LytTR"/>
    <property type="match status" value="1"/>
</dbReference>
<feature type="modified residue" description="4-aspartylphosphate" evidence="3">
    <location>
        <position position="58"/>
    </location>
</feature>
<dbReference type="InterPro" id="IPR001789">
    <property type="entry name" value="Sig_transdc_resp-reg_receiver"/>
</dbReference>
<keyword evidence="6" id="KW-0238">DNA-binding</keyword>
<comment type="caution">
    <text evidence="6">The sequence shown here is derived from an EMBL/GenBank/DDBJ whole genome shotgun (WGS) entry which is preliminary data.</text>
</comment>
<evidence type="ECO:0000259" key="4">
    <source>
        <dbReference type="PROSITE" id="PS50110"/>
    </source>
</evidence>
<evidence type="ECO:0000256" key="2">
    <source>
        <dbReference type="ARBA" id="ARBA00024867"/>
    </source>
</evidence>
<dbReference type="Pfam" id="PF00072">
    <property type="entry name" value="Response_reg"/>
    <property type="match status" value="1"/>
</dbReference>
<dbReference type="PROSITE" id="PS50930">
    <property type="entry name" value="HTH_LYTTR"/>
    <property type="match status" value="1"/>
</dbReference>
<reference evidence="6" key="1">
    <citation type="submission" date="2018-08" db="EMBL/GenBank/DDBJ databases">
        <title>A genome reference for cultivated species of the human gut microbiota.</title>
        <authorList>
            <person name="Zou Y."/>
            <person name="Xue W."/>
            <person name="Luo G."/>
        </authorList>
    </citation>
    <scope>NUCLEOTIDE SEQUENCE [LARGE SCALE GENOMIC DNA]</scope>
    <source>
        <strain evidence="6">TF05-5AC</strain>
    </source>
</reference>
<evidence type="ECO:0000256" key="1">
    <source>
        <dbReference type="ARBA" id="ARBA00018672"/>
    </source>
</evidence>
<dbReference type="InterPro" id="IPR046947">
    <property type="entry name" value="LytR-like"/>
</dbReference>
<evidence type="ECO:0000313" key="6">
    <source>
        <dbReference type="EMBL" id="RGE60291.1"/>
    </source>
</evidence>
<comment type="function">
    <text evidence="2">May play the central regulatory role in sporulation. It may be an element of the effector pathway responsible for the activation of sporulation genes in response to nutritional stress. Spo0A may act in concert with spo0H (a sigma factor) to control the expression of some genes that are critical to the sporulation process.</text>
</comment>
<keyword evidence="7" id="KW-1185">Reference proteome</keyword>
<accession>A0A3E3I4S4</accession>
<dbReference type="Gene3D" id="2.40.50.1020">
    <property type="entry name" value="LytTr DNA-binding domain"/>
    <property type="match status" value="1"/>
</dbReference>
<dbReference type="AlphaFoldDB" id="A0A3E3I4S4"/>
<dbReference type="SUPFAM" id="SSF52172">
    <property type="entry name" value="CheY-like"/>
    <property type="match status" value="1"/>
</dbReference>
<keyword evidence="3" id="KW-0597">Phosphoprotein</keyword>
<evidence type="ECO:0000259" key="5">
    <source>
        <dbReference type="PROSITE" id="PS50930"/>
    </source>
</evidence>
<feature type="domain" description="HTH LytTR-type" evidence="5">
    <location>
        <begin position="137"/>
        <end position="225"/>
    </location>
</feature>
<dbReference type="InterPro" id="IPR011006">
    <property type="entry name" value="CheY-like_superfamily"/>
</dbReference>
<dbReference type="EMBL" id="QVLV01000007">
    <property type="protein sequence ID" value="RGE60291.1"/>
    <property type="molecule type" value="Genomic_DNA"/>
</dbReference>
<protein>
    <recommendedName>
        <fullName evidence="1">Stage 0 sporulation protein A homolog</fullName>
    </recommendedName>
</protein>
<dbReference type="PANTHER" id="PTHR37299">
    <property type="entry name" value="TRANSCRIPTIONAL REGULATOR-RELATED"/>
    <property type="match status" value="1"/>
</dbReference>
<gene>
    <name evidence="6" type="ORF">DXC51_11895</name>
</gene>
<dbReference type="PANTHER" id="PTHR37299:SF1">
    <property type="entry name" value="STAGE 0 SPORULATION PROTEIN A HOMOLOG"/>
    <property type="match status" value="1"/>
</dbReference>
<dbReference type="GO" id="GO:0000156">
    <property type="term" value="F:phosphorelay response regulator activity"/>
    <property type="evidence" value="ECO:0007669"/>
    <property type="project" value="InterPro"/>
</dbReference>
<proteinExistence type="predicted"/>
<dbReference type="Proteomes" id="UP000260812">
    <property type="component" value="Unassembled WGS sequence"/>
</dbReference>
<dbReference type="SMART" id="SM00850">
    <property type="entry name" value="LytTR"/>
    <property type="match status" value="1"/>
</dbReference>
<feature type="domain" description="Response regulatory" evidence="4">
    <location>
        <begin position="3"/>
        <end position="121"/>
    </location>
</feature>
<name>A0A3E3I4S4_9FIRM</name>
<dbReference type="Gene3D" id="3.40.50.2300">
    <property type="match status" value="1"/>
</dbReference>
<evidence type="ECO:0000313" key="7">
    <source>
        <dbReference type="Proteomes" id="UP000260812"/>
    </source>
</evidence>
<dbReference type="GO" id="GO:0003677">
    <property type="term" value="F:DNA binding"/>
    <property type="evidence" value="ECO:0007669"/>
    <property type="project" value="UniProtKB-KW"/>
</dbReference>
<evidence type="ECO:0000256" key="3">
    <source>
        <dbReference type="PROSITE-ProRule" id="PRU00169"/>
    </source>
</evidence>
<sequence length="235" mass="27274">MLQIAIADDEKKPRRALRDILEPWLELQAVPCQLWEYESGEKLCEGYRKYHFDLIFLDIEMEGMNGMETARQLRSIDQHGILIFVTAYPDYVFQGYEVRAFHYILKPYQEKRLLDITARALEEIQQGDNDFYLLPQGAGSCRLNLRDTLYFRSEGRYITAFACSGEKSFRGKLNDLQSQLPGYFVRIHQRYLVNIRQVSRTGDSFAVIGSEKLPVSRAHKQAFLIAFAGAMLDVR</sequence>
<organism evidence="6 7">
    <name type="scientific">Eisenbergiella massiliensis</name>
    <dbReference type="NCBI Taxonomy" id="1720294"/>
    <lineage>
        <taxon>Bacteria</taxon>
        <taxon>Bacillati</taxon>
        <taxon>Bacillota</taxon>
        <taxon>Clostridia</taxon>
        <taxon>Lachnospirales</taxon>
        <taxon>Lachnospiraceae</taxon>
        <taxon>Eisenbergiella</taxon>
    </lineage>
</organism>